<dbReference type="PANTHER" id="PTHR43028:SF5">
    <property type="entry name" value="3'(2'),5'-BISPHOSPHATE NUCLEOTIDASE 1"/>
    <property type="match status" value="1"/>
</dbReference>
<evidence type="ECO:0000256" key="1">
    <source>
        <dbReference type="ARBA" id="ARBA00001625"/>
    </source>
</evidence>
<feature type="binding site" evidence="9">
    <location>
        <position position="90"/>
    </location>
    <ligand>
        <name>Mg(2+)</name>
        <dbReference type="ChEBI" id="CHEBI:18420"/>
        <label>1</label>
    </ligand>
</feature>
<dbReference type="InterPro" id="IPR020550">
    <property type="entry name" value="Inositol_monophosphatase_CS"/>
</dbReference>
<dbReference type="InterPro" id="IPR000760">
    <property type="entry name" value="Inositol_monophosphatase-like"/>
</dbReference>
<accession>A0A512ASL2</accession>
<gene>
    <name evidence="9" type="primary">cysQ</name>
    <name evidence="11" type="ORF">AAE02nite_03620</name>
</gene>
<dbReference type="Proteomes" id="UP000321532">
    <property type="component" value="Unassembled WGS sequence"/>
</dbReference>
<dbReference type="EC" id="3.1.3.7" evidence="9"/>
<dbReference type="GO" id="GO:0000103">
    <property type="term" value="P:sulfate assimilation"/>
    <property type="evidence" value="ECO:0007669"/>
    <property type="project" value="TreeGrafter"/>
</dbReference>
<dbReference type="InterPro" id="IPR050725">
    <property type="entry name" value="CysQ/Inositol_MonoPase"/>
</dbReference>
<evidence type="ECO:0000256" key="4">
    <source>
        <dbReference type="ARBA" id="ARBA00022519"/>
    </source>
</evidence>
<dbReference type="InterPro" id="IPR006240">
    <property type="entry name" value="CysQ"/>
</dbReference>
<evidence type="ECO:0000256" key="6">
    <source>
        <dbReference type="ARBA" id="ARBA00022801"/>
    </source>
</evidence>
<dbReference type="PROSITE" id="PS00629">
    <property type="entry name" value="IMP_1"/>
    <property type="match status" value="1"/>
</dbReference>
<keyword evidence="7 9" id="KW-0460">Magnesium</keyword>
<comment type="catalytic activity">
    <reaction evidence="1 9">
        <text>adenosine 3',5'-bisphosphate + H2O = AMP + phosphate</text>
        <dbReference type="Rhea" id="RHEA:10040"/>
        <dbReference type="ChEBI" id="CHEBI:15377"/>
        <dbReference type="ChEBI" id="CHEBI:43474"/>
        <dbReference type="ChEBI" id="CHEBI:58343"/>
        <dbReference type="ChEBI" id="CHEBI:456215"/>
        <dbReference type="EC" id="3.1.3.7"/>
    </reaction>
</comment>
<dbReference type="AlphaFoldDB" id="A0A512ASL2"/>
<protein>
    <recommendedName>
        <fullName evidence="9">3'(2'),5'-bisphosphate nucleotidase CysQ</fullName>
        <ecNumber evidence="9">3.1.3.7</ecNumber>
    </recommendedName>
    <alternativeName>
        <fullName evidence="9">3'(2'),5-bisphosphonucleoside 3'(2')-phosphohydrolase</fullName>
    </alternativeName>
    <alternativeName>
        <fullName evidence="9">3'-phosphoadenosine 5'-phosphate phosphatase</fullName>
        <shortName evidence="9">PAP phosphatase</shortName>
    </alternativeName>
</protein>
<dbReference type="CDD" id="cd01638">
    <property type="entry name" value="CysQ"/>
    <property type="match status" value="1"/>
</dbReference>
<feature type="binding site" evidence="9 10">
    <location>
        <position position="90"/>
    </location>
    <ligand>
        <name>Mg(2+)</name>
        <dbReference type="ChEBI" id="CHEBI:18420"/>
        <label>2</label>
    </ligand>
</feature>
<feature type="binding site" evidence="9">
    <location>
        <position position="215"/>
    </location>
    <ligand>
        <name>substrate</name>
    </ligand>
</feature>
<keyword evidence="6 9" id="KW-0378">Hydrolase</keyword>
<name>A0A512ASL2_9BACT</name>
<feature type="binding site" evidence="9">
    <location>
        <position position="70"/>
    </location>
    <ligand>
        <name>substrate</name>
    </ligand>
</feature>
<dbReference type="GO" id="GO:0005886">
    <property type="term" value="C:plasma membrane"/>
    <property type="evidence" value="ECO:0007669"/>
    <property type="project" value="UniProtKB-SubCell"/>
</dbReference>
<evidence type="ECO:0000256" key="9">
    <source>
        <dbReference type="HAMAP-Rule" id="MF_02095"/>
    </source>
</evidence>
<feature type="binding site" evidence="9">
    <location>
        <position position="215"/>
    </location>
    <ligand>
        <name>Mg(2+)</name>
        <dbReference type="ChEBI" id="CHEBI:18420"/>
        <label>2</label>
    </ligand>
</feature>
<dbReference type="NCBIfam" id="TIGR01331">
    <property type="entry name" value="bisphos_cysQ"/>
    <property type="match status" value="1"/>
</dbReference>
<dbReference type="EMBL" id="BJYS01000001">
    <property type="protein sequence ID" value="GEO02698.1"/>
    <property type="molecule type" value="Genomic_DNA"/>
</dbReference>
<keyword evidence="5 9" id="KW-0479">Metal-binding</keyword>
<feature type="binding site" evidence="10">
    <location>
        <position position="92"/>
    </location>
    <ligand>
        <name>Mg(2+)</name>
        <dbReference type="ChEBI" id="CHEBI:18420"/>
        <label>1</label>
        <note>catalytic</note>
    </ligand>
</feature>
<dbReference type="HAMAP" id="MF_02095">
    <property type="entry name" value="CysQ"/>
    <property type="match status" value="1"/>
</dbReference>
<evidence type="ECO:0000313" key="12">
    <source>
        <dbReference type="Proteomes" id="UP000321532"/>
    </source>
</evidence>
<dbReference type="Pfam" id="PF00459">
    <property type="entry name" value="Inositol_P"/>
    <property type="match status" value="1"/>
</dbReference>
<dbReference type="PANTHER" id="PTHR43028">
    <property type="entry name" value="3'(2'),5'-BISPHOSPHATE NUCLEOTIDASE 1"/>
    <property type="match status" value="1"/>
</dbReference>
<dbReference type="Gene3D" id="3.40.190.80">
    <property type="match status" value="1"/>
</dbReference>
<feature type="binding site" evidence="9 10">
    <location>
        <position position="93"/>
    </location>
    <ligand>
        <name>Mg(2+)</name>
        <dbReference type="ChEBI" id="CHEBI:18420"/>
        <label>2</label>
    </ligand>
</feature>
<evidence type="ECO:0000256" key="7">
    <source>
        <dbReference type="ARBA" id="ARBA00022842"/>
    </source>
</evidence>
<dbReference type="GO" id="GO:0000287">
    <property type="term" value="F:magnesium ion binding"/>
    <property type="evidence" value="ECO:0007669"/>
    <property type="project" value="UniProtKB-UniRule"/>
</dbReference>
<dbReference type="InterPro" id="IPR020583">
    <property type="entry name" value="Inositol_monoP_metal-BS"/>
</dbReference>
<comment type="function">
    <text evidence="9">Converts adenosine-3',5'-bisphosphate (PAP) to AMP.</text>
</comment>
<sequence>MFMEIDLEKLLKIAIDAGEAILVVYNNPQEAGLVKLKTDESPLTLADEASHLIIQQGLEQLTPEIPILSEEGAAIPYEERQNWEYFWCVDPLDGTKEFIHRNGEFTVNIALIHKNTPVLGVIYVPVTGDLYYGGLEMGSFKRTSTGETKTLRVQADAPEWIAIGSRSHASPDEQAILQNYPVVKSISAGSSLKFCYVAEGKAHIYYRHGPTMEWDTAAGQAIVAGSGGIMTMPNGEPFRYNKSSLLNGGFICKIN</sequence>
<keyword evidence="4" id="KW-0997">Cell inner membrane</keyword>
<dbReference type="GO" id="GO:0008441">
    <property type="term" value="F:3'(2'),5'-bisphosphate nucleotidase activity"/>
    <property type="evidence" value="ECO:0007669"/>
    <property type="project" value="UniProtKB-UniRule"/>
</dbReference>
<keyword evidence="12" id="KW-1185">Reference proteome</keyword>
<dbReference type="Gene3D" id="3.30.540.10">
    <property type="entry name" value="Fructose-1,6-Bisphosphatase, subunit A, domain 1"/>
    <property type="match status" value="1"/>
</dbReference>
<feature type="binding site" evidence="9">
    <location>
        <position position="70"/>
    </location>
    <ligand>
        <name>Mg(2+)</name>
        <dbReference type="ChEBI" id="CHEBI:18420"/>
        <label>1</label>
    </ligand>
</feature>
<comment type="cofactor">
    <cofactor evidence="9 10">
        <name>Mg(2+)</name>
        <dbReference type="ChEBI" id="CHEBI:18420"/>
    </cofactor>
</comment>
<evidence type="ECO:0000256" key="5">
    <source>
        <dbReference type="ARBA" id="ARBA00022723"/>
    </source>
</evidence>
<comment type="caution">
    <text evidence="11">The sequence shown here is derived from an EMBL/GenBank/DDBJ whole genome shotgun (WGS) entry which is preliminary data.</text>
</comment>
<dbReference type="PROSITE" id="PS00630">
    <property type="entry name" value="IMP_2"/>
    <property type="match status" value="1"/>
</dbReference>
<feature type="binding site" evidence="9">
    <location>
        <begin position="92"/>
        <end position="95"/>
    </location>
    <ligand>
        <name>substrate</name>
    </ligand>
</feature>
<evidence type="ECO:0000256" key="8">
    <source>
        <dbReference type="ARBA" id="ARBA00023136"/>
    </source>
</evidence>
<dbReference type="PRINTS" id="PR00377">
    <property type="entry name" value="IMPHPHTASES"/>
</dbReference>
<dbReference type="GO" id="GO:0050427">
    <property type="term" value="P:3'-phosphoadenosine 5'-phosphosulfate metabolic process"/>
    <property type="evidence" value="ECO:0007669"/>
    <property type="project" value="TreeGrafter"/>
</dbReference>
<evidence type="ECO:0000256" key="10">
    <source>
        <dbReference type="PIRSR" id="PIRSR600760-2"/>
    </source>
</evidence>
<comment type="subcellular location">
    <subcellularLocation>
        <location evidence="9">Cell membrane</location>
        <topology evidence="9">Peripheral membrane protein</topology>
        <orientation evidence="9">Cytoplasmic side</orientation>
    </subcellularLocation>
</comment>
<feature type="binding site" evidence="9">
    <location>
        <position position="92"/>
    </location>
    <ligand>
        <name>Mg(2+)</name>
        <dbReference type="ChEBI" id="CHEBI:18420"/>
        <label>1</label>
    </ligand>
</feature>
<keyword evidence="3 9" id="KW-1003">Cell membrane</keyword>
<evidence type="ECO:0000256" key="3">
    <source>
        <dbReference type="ARBA" id="ARBA00022475"/>
    </source>
</evidence>
<reference evidence="11 12" key="1">
    <citation type="submission" date="2019-07" db="EMBL/GenBank/DDBJ databases">
        <title>Whole genome shotgun sequence of Adhaeribacter aerolatus NBRC 106133.</title>
        <authorList>
            <person name="Hosoyama A."/>
            <person name="Uohara A."/>
            <person name="Ohji S."/>
            <person name="Ichikawa N."/>
        </authorList>
    </citation>
    <scope>NUCLEOTIDE SEQUENCE [LARGE SCALE GENOMIC DNA]</scope>
    <source>
        <strain evidence="11 12">NBRC 106133</strain>
    </source>
</reference>
<feature type="binding site" evidence="10">
    <location>
        <position position="215"/>
    </location>
    <ligand>
        <name>Mg(2+)</name>
        <dbReference type="ChEBI" id="CHEBI:18420"/>
        <label>1</label>
        <note>catalytic</note>
    </ligand>
</feature>
<dbReference type="SUPFAM" id="SSF56655">
    <property type="entry name" value="Carbohydrate phosphatase"/>
    <property type="match status" value="1"/>
</dbReference>
<comment type="similarity">
    <text evidence="2 9">Belongs to the inositol monophosphatase superfamily. CysQ family.</text>
</comment>
<evidence type="ECO:0000256" key="2">
    <source>
        <dbReference type="ARBA" id="ARBA00005289"/>
    </source>
</evidence>
<organism evidence="11 12">
    <name type="scientific">Adhaeribacter aerolatus</name>
    <dbReference type="NCBI Taxonomy" id="670289"/>
    <lineage>
        <taxon>Bacteria</taxon>
        <taxon>Pseudomonadati</taxon>
        <taxon>Bacteroidota</taxon>
        <taxon>Cytophagia</taxon>
        <taxon>Cytophagales</taxon>
        <taxon>Hymenobacteraceae</taxon>
        <taxon>Adhaeribacter</taxon>
    </lineage>
</organism>
<dbReference type="GO" id="GO:0046854">
    <property type="term" value="P:phosphatidylinositol phosphate biosynthetic process"/>
    <property type="evidence" value="ECO:0007669"/>
    <property type="project" value="InterPro"/>
</dbReference>
<evidence type="ECO:0000313" key="11">
    <source>
        <dbReference type="EMBL" id="GEO02698.1"/>
    </source>
</evidence>
<keyword evidence="8 9" id="KW-0472">Membrane</keyword>
<feature type="binding site" evidence="10">
    <location>
        <position position="70"/>
    </location>
    <ligand>
        <name>Mg(2+)</name>
        <dbReference type="ChEBI" id="CHEBI:18420"/>
        <label>1</label>
        <note>catalytic</note>
    </ligand>
</feature>
<proteinExistence type="inferred from homology"/>